<proteinExistence type="predicted"/>
<sequence length="271" mass="32095">MLCVYMENEQEAKLFCKKLQYHEMVWILQEKRGFYIQIYHNVFQNIELLIYFLLLEVWATCTKKDKISDIIRYTYYYEDEIEIEQIRENAMALLLGDELNNFDIQNDLQDTIIEWLRMHTNGDTIDYETYVDSTDLLAESLLSELIGMAIDDMKQEEHYQNFVHTIRGYIANSTSKYKAIHVIQGENFTFYQDDGHMFSEQELKEEIQINPVYIVGLDENELNLTPLLAMVPDFIYIYGDSPPDAKTISIMNIFEERATFKPLNQFPFALV</sequence>
<dbReference type="InterPro" id="IPR014199">
    <property type="entry name" value="Spore_YtxC"/>
</dbReference>
<comment type="caution">
    <text evidence="1">The sequence shown here is derived from an EMBL/GenBank/DDBJ whole genome shotgun (WGS) entry which is preliminary data.</text>
</comment>
<dbReference type="EMBL" id="BMLG01000003">
    <property type="protein sequence ID" value="GGM26791.1"/>
    <property type="molecule type" value="Genomic_DNA"/>
</dbReference>
<dbReference type="Proteomes" id="UP000618460">
    <property type="component" value="Unassembled WGS sequence"/>
</dbReference>
<gene>
    <name evidence="1" type="ORF">GCM10011351_10710</name>
</gene>
<evidence type="ECO:0000313" key="1">
    <source>
        <dbReference type="EMBL" id="GGM26791.1"/>
    </source>
</evidence>
<protein>
    <recommendedName>
        <fullName evidence="3">Sporulation protein YtxC</fullName>
    </recommendedName>
</protein>
<evidence type="ECO:0008006" key="3">
    <source>
        <dbReference type="Google" id="ProtNLM"/>
    </source>
</evidence>
<reference evidence="1" key="2">
    <citation type="submission" date="2020-09" db="EMBL/GenBank/DDBJ databases">
        <authorList>
            <person name="Sun Q."/>
            <person name="Zhou Y."/>
        </authorList>
    </citation>
    <scope>NUCLEOTIDE SEQUENCE</scope>
    <source>
        <strain evidence="1">CGMCC 1.6333</strain>
    </source>
</reference>
<keyword evidence="2" id="KW-1185">Reference proteome</keyword>
<name>A0A917TLT7_9BACI</name>
<accession>A0A917TLT7</accession>
<organism evidence="1 2">
    <name type="scientific">Paraliobacillus quinghaiensis</name>
    <dbReference type="NCBI Taxonomy" id="470815"/>
    <lineage>
        <taxon>Bacteria</taxon>
        <taxon>Bacillati</taxon>
        <taxon>Bacillota</taxon>
        <taxon>Bacilli</taxon>
        <taxon>Bacillales</taxon>
        <taxon>Bacillaceae</taxon>
        <taxon>Paraliobacillus</taxon>
    </lineage>
</organism>
<dbReference type="Pfam" id="PF08812">
    <property type="entry name" value="YtxC"/>
    <property type="match status" value="1"/>
</dbReference>
<dbReference type="RefSeq" id="WP_162879171.1">
    <property type="nucleotide sequence ID" value="NZ_BMLG01000003.1"/>
</dbReference>
<dbReference type="AlphaFoldDB" id="A0A917TLT7"/>
<reference evidence="1" key="1">
    <citation type="journal article" date="2014" name="Int. J. Syst. Evol. Microbiol.">
        <title>Complete genome sequence of Corynebacterium casei LMG S-19264T (=DSM 44701T), isolated from a smear-ripened cheese.</title>
        <authorList>
            <consortium name="US DOE Joint Genome Institute (JGI-PGF)"/>
            <person name="Walter F."/>
            <person name="Albersmeier A."/>
            <person name="Kalinowski J."/>
            <person name="Ruckert C."/>
        </authorList>
    </citation>
    <scope>NUCLEOTIDE SEQUENCE</scope>
    <source>
        <strain evidence="1">CGMCC 1.6333</strain>
    </source>
</reference>
<evidence type="ECO:0000313" key="2">
    <source>
        <dbReference type="Proteomes" id="UP000618460"/>
    </source>
</evidence>